<comment type="caution">
    <text evidence="6">The sequence shown here is derived from an EMBL/GenBank/DDBJ whole genome shotgun (WGS) entry which is preliminary data.</text>
</comment>
<evidence type="ECO:0000259" key="5">
    <source>
        <dbReference type="PROSITE" id="PS51192"/>
    </source>
</evidence>
<dbReference type="AlphaFoldDB" id="A0A8S3U7X4"/>
<comment type="similarity">
    <text evidence="4">Belongs to the DEAD box helicase family.</text>
</comment>
<comment type="domain">
    <text evidence="4">The Q motif is unique to and characteristic of the DEAD box family of RNA helicases and controls ATP binding and hydrolysis.</text>
</comment>
<dbReference type="EC" id="3.6.4.13" evidence="4"/>
<comment type="catalytic activity">
    <reaction evidence="4">
        <text>ATP + H2O = ADP + phosphate + H(+)</text>
        <dbReference type="Rhea" id="RHEA:13065"/>
        <dbReference type="ChEBI" id="CHEBI:15377"/>
        <dbReference type="ChEBI" id="CHEBI:15378"/>
        <dbReference type="ChEBI" id="CHEBI:30616"/>
        <dbReference type="ChEBI" id="CHEBI:43474"/>
        <dbReference type="ChEBI" id="CHEBI:456216"/>
        <dbReference type="EC" id="3.6.4.13"/>
    </reaction>
</comment>
<organism evidence="6 7">
    <name type="scientific">Mytilus edulis</name>
    <name type="common">Blue mussel</name>
    <dbReference type="NCBI Taxonomy" id="6550"/>
    <lineage>
        <taxon>Eukaryota</taxon>
        <taxon>Metazoa</taxon>
        <taxon>Spiralia</taxon>
        <taxon>Lophotrochozoa</taxon>
        <taxon>Mollusca</taxon>
        <taxon>Bivalvia</taxon>
        <taxon>Autobranchia</taxon>
        <taxon>Pteriomorphia</taxon>
        <taxon>Mytilida</taxon>
        <taxon>Mytiloidea</taxon>
        <taxon>Mytilidae</taxon>
        <taxon>Mytilinae</taxon>
        <taxon>Mytilus</taxon>
    </lineage>
</organism>
<dbReference type="GO" id="GO:0005524">
    <property type="term" value="F:ATP binding"/>
    <property type="evidence" value="ECO:0007669"/>
    <property type="project" value="UniProtKB-UniRule"/>
</dbReference>
<evidence type="ECO:0000256" key="4">
    <source>
        <dbReference type="RuleBase" id="RU365068"/>
    </source>
</evidence>
<feature type="domain" description="Helicase ATP-binding" evidence="5">
    <location>
        <begin position="179"/>
        <end position="237"/>
    </location>
</feature>
<evidence type="ECO:0000256" key="2">
    <source>
        <dbReference type="ARBA" id="ARBA00022801"/>
    </source>
</evidence>
<sequence length="237" mass="26315">MHTLKNKKSCGPGSISNEMIKNSQSFLIKSLNHVFNKILSTGNYPQIWAHGFITALFKNGSKDDPSNYRGLTLTSCLSKVFTKILNKRLENFVFKEISFDPSKLVSAKASVLQIICFDEDCFSVKLNKTKLTCLMYADDLIFLSGTPSYIIGAYKNVLVSNLEEKIGHKTMTAVQKQTIPYIMQGRDVLVKSQTGSGKTLAFAVPIVQALQSISPKIQRVHGPYAIVIVPTREVGIY</sequence>
<keyword evidence="4" id="KW-0347">Helicase</keyword>
<dbReference type="Proteomes" id="UP000683360">
    <property type="component" value="Unassembled WGS sequence"/>
</dbReference>
<keyword evidence="2 4" id="KW-0378">Hydrolase</keyword>
<proteinExistence type="inferred from homology"/>
<dbReference type="PANTHER" id="PTHR24031">
    <property type="entry name" value="RNA HELICASE"/>
    <property type="match status" value="1"/>
</dbReference>
<accession>A0A8S3U7X4</accession>
<dbReference type="GO" id="GO:0016787">
    <property type="term" value="F:hydrolase activity"/>
    <property type="evidence" value="ECO:0007669"/>
    <property type="project" value="UniProtKB-KW"/>
</dbReference>
<dbReference type="InterPro" id="IPR014001">
    <property type="entry name" value="Helicase_ATP-bd"/>
</dbReference>
<comment type="function">
    <text evidence="4">RNA helicase.</text>
</comment>
<keyword evidence="4" id="KW-0694">RNA-binding</keyword>
<keyword evidence="3 4" id="KW-0067">ATP-binding</keyword>
<name>A0A8S3U7X4_MYTED</name>
<dbReference type="EMBL" id="CAJPWZ010002367">
    <property type="protein sequence ID" value="CAG2236814.1"/>
    <property type="molecule type" value="Genomic_DNA"/>
</dbReference>
<keyword evidence="1 4" id="KW-0547">Nucleotide-binding</keyword>
<dbReference type="InterPro" id="IPR011545">
    <property type="entry name" value="DEAD/DEAH_box_helicase_dom"/>
</dbReference>
<dbReference type="GO" id="GO:0003724">
    <property type="term" value="F:RNA helicase activity"/>
    <property type="evidence" value="ECO:0007669"/>
    <property type="project" value="UniProtKB-EC"/>
</dbReference>
<dbReference type="GO" id="GO:0003723">
    <property type="term" value="F:RNA binding"/>
    <property type="evidence" value="ECO:0007669"/>
    <property type="project" value="UniProtKB-UniRule"/>
</dbReference>
<evidence type="ECO:0000313" key="7">
    <source>
        <dbReference type="Proteomes" id="UP000683360"/>
    </source>
</evidence>
<gene>
    <name evidence="6" type="ORF">MEDL_49224</name>
</gene>
<protein>
    <recommendedName>
        <fullName evidence="4">ATP-dependent RNA helicase</fullName>
        <ecNumber evidence="4">3.6.4.13</ecNumber>
    </recommendedName>
</protein>
<keyword evidence="7" id="KW-1185">Reference proteome</keyword>
<dbReference type="OrthoDB" id="6158633at2759"/>
<evidence type="ECO:0000256" key="1">
    <source>
        <dbReference type="ARBA" id="ARBA00022741"/>
    </source>
</evidence>
<dbReference type="Pfam" id="PF00270">
    <property type="entry name" value="DEAD"/>
    <property type="match status" value="1"/>
</dbReference>
<reference evidence="6" key="1">
    <citation type="submission" date="2021-03" db="EMBL/GenBank/DDBJ databases">
        <authorList>
            <person name="Bekaert M."/>
        </authorList>
    </citation>
    <scope>NUCLEOTIDE SEQUENCE</scope>
</reference>
<evidence type="ECO:0000256" key="3">
    <source>
        <dbReference type="ARBA" id="ARBA00022840"/>
    </source>
</evidence>
<evidence type="ECO:0000313" key="6">
    <source>
        <dbReference type="EMBL" id="CAG2236814.1"/>
    </source>
</evidence>
<dbReference type="SUPFAM" id="SSF52540">
    <property type="entry name" value="P-loop containing nucleoside triphosphate hydrolases"/>
    <property type="match status" value="1"/>
</dbReference>
<dbReference type="InterPro" id="IPR027417">
    <property type="entry name" value="P-loop_NTPase"/>
</dbReference>
<dbReference type="Gene3D" id="3.40.50.300">
    <property type="entry name" value="P-loop containing nucleotide triphosphate hydrolases"/>
    <property type="match status" value="1"/>
</dbReference>
<dbReference type="PROSITE" id="PS51192">
    <property type="entry name" value="HELICASE_ATP_BIND_1"/>
    <property type="match status" value="1"/>
</dbReference>